<feature type="domain" description="Polysaccharide export protein N-terminal" evidence="3">
    <location>
        <begin position="49"/>
        <end position="122"/>
    </location>
</feature>
<dbReference type="Pfam" id="PF02563">
    <property type="entry name" value="Poly_export"/>
    <property type="match status" value="1"/>
</dbReference>
<dbReference type="InterPro" id="IPR003715">
    <property type="entry name" value="Poly_export_N"/>
</dbReference>
<reference evidence="4 5" key="1">
    <citation type="submission" date="2020-03" db="EMBL/GenBank/DDBJ databases">
        <title>Roseomonas selenitidurans sp. nov. isolated from soil.</title>
        <authorList>
            <person name="Liu H."/>
        </authorList>
    </citation>
    <scope>NUCLEOTIDE SEQUENCE [LARGE SCALE GENOMIC DNA]</scope>
    <source>
        <strain evidence="4 5">JCM 15073</strain>
    </source>
</reference>
<dbReference type="Proteomes" id="UP000765160">
    <property type="component" value="Unassembled WGS sequence"/>
</dbReference>
<evidence type="ECO:0000313" key="4">
    <source>
        <dbReference type="EMBL" id="NKE44133.1"/>
    </source>
</evidence>
<keyword evidence="5" id="KW-1185">Reference proteome</keyword>
<protein>
    <submittedName>
        <fullName evidence="4">Polysaccharide export protein</fullName>
    </submittedName>
</protein>
<accession>A0ABX1EVE1</accession>
<dbReference type="PANTHER" id="PTHR33619:SF3">
    <property type="entry name" value="POLYSACCHARIDE EXPORT PROTEIN GFCE-RELATED"/>
    <property type="match status" value="1"/>
</dbReference>
<dbReference type="PANTHER" id="PTHR33619">
    <property type="entry name" value="POLYSACCHARIDE EXPORT PROTEIN GFCE-RELATED"/>
    <property type="match status" value="1"/>
</dbReference>
<dbReference type="EMBL" id="JAAVTX010000002">
    <property type="protein sequence ID" value="NKE44133.1"/>
    <property type="molecule type" value="Genomic_DNA"/>
</dbReference>
<sequence length="202" mass="21906">MTYTEKYLRFAEIASRRRLLLAAPFLAGLASACTAPGANLPVLAEHTGGAYRLGPGDQLRVLVANDPELTREFRVSDTGSIAMPLVGAVRVAGRTTEETATLIERAMVDRELYNDPSVAVEVVTYRPVFVLGMVERGGQTPYQPGMTVLSAVAVSGGFNYRAVTDYVGISRVAEDGRPREYRGTRQSVLLPGDVVNVFERIL</sequence>
<organism evidence="4 5">
    <name type="scientific">Falsiroseomonas frigidaquae</name>
    <dbReference type="NCBI Taxonomy" id="487318"/>
    <lineage>
        <taxon>Bacteria</taxon>
        <taxon>Pseudomonadati</taxon>
        <taxon>Pseudomonadota</taxon>
        <taxon>Alphaproteobacteria</taxon>
        <taxon>Acetobacterales</taxon>
        <taxon>Roseomonadaceae</taxon>
        <taxon>Falsiroseomonas</taxon>
    </lineage>
</organism>
<evidence type="ECO:0000313" key="5">
    <source>
        <dbReference type="Proteomes" id="UP000765160"/>
    </source>
</evidence>
<evidence type="ECO:0000259" key="3">
    <source>
        <dbReference type="Pfam" id="PF02563"/>
    </source>
</evidence>
<dbReference type="InterPro" id="IPR049712">
    <property type="entry name" value="Poly_export"/>
</dbReference>
<dbReference type="Gene3D" id="3.10.560.10">
    <property type="entry name" value="Outer membrane lipoprotein wza domain like"/>
    <property type="match status" value="1"/>
</dbReference>
<dbReference type="PROSITE" id="PS51257">
    <property type="entry name" value="PROKAR_LIPOPROTEIN"/>
    <property type="match status" value="1"/>
</dbReference>
<keyword evidence="1 2" id="KW-0732">Signal</keyword>
<proteinExistence type="predicted"/>
<gene>
    <name evidence="4" type="ORF">HB662_05055</name>
</gene>
<evidence type="ECO:0000256" key="1">
    <source>
        <dbReference type="ARBA" id="ARBA00022729"/>
    </source>
</evidence>
<comment type="caution">
    <text evidence="4">The sequence shown here is derived from an EMBL/GenBank/DDBJ whole genome shotgun (WGS) entry which is preliminary data.</text>
</comment>
<feature type="signal peptide" evidence="2">
    <location>
        <begin position="1"/>
        <end position="32"/>
    </location>
</feature>
<evidence type="ECO:0000256" key="2">
    <source>
        <dbReference type="SAM" id="SignalP"/>
    </source>
</evidence>
<dbReference type="Gene3D" id="3.30.1950.10">
    <property type="entry name" value="wza like domain"/>
    <property type="match status" value="1"/>
</dbReference>
<name>A0ABX1EVE1_9PROT</name>
<feature type="chain" id="PRO_5046836092" evidence="2">
    <location>
        <begin position="33"/>
        <end position="202"/>
    </location>
</feature>